<evidence type="ECO:0000313" key="2">
    <source>
        <dbReference type="Proteomes" id="UP000053257"/>
    </source>
</evidence>
<keyword evidence="2" id="KW-1185">Reference proteome</keyword>
<accession>A0A0C3RT32</accession>
<dbReference type="EMBL" id="KN840603">
    <property type="protein sequence ID" value="KIP03711.1"/>
    <property type="molecule type" value="Genomic_DNA"/>
</dbReference>
<organism evidence="1 2">
    <name type="scientific">Phlebiopsis gigantea (strain 11061_1 CR5-6)</name>
    <name type="common">White-rot fungus</name>
    <name type="synonym">Peniophora gigantea</name>
    <dbReference type="NCBI Taxonomy" id="745531"/>
    <lineage>
        <taxon>Eukaryota</taxon>
        <taxon>Fungi</taxon>
        <taxon>Dikarya</taxon>
        <taxon>Basidiomycota</taxon>
        <taxon>Agaricomycotina</taxon>
        <taxon>Agaricomycetes</taxon>
        <taxon>Polyporales</taxon>
        <taxon>Phanerochaetaceae</taxon>
        <taxon>Phlebiopsis</taxon>
    </lineage>
</organism>
<proteinExistence type="predicted"/>
<name>A0A0C3RT32_PHLG1</name>
<sequence length="109" mass="11701">MGKECSFVRPSTTKSRISRMISENIAGRLRSAMLSKHRHRRTRVTPRHLVTGSSALPAPQVNISAGRSISCLTCSLPGLALSISSVVDTRAGWTPKGSQSMRSSFAGAF</sequence>
<gene>
    <name evidence="1" type="ORF">PHLGIDRAFT_226951</name>
</gene>
<reference evidence="1 2" key="1">
    <citation type="journal article" date="2014" name="PLoS Genet.">
        <title>Analysis of the Phlebiopsis gigantea genome, transcriptome and secretome provides insight into its pioneer colonization strategies of wood.</title>
        <authorList>
            <person name="Hori C."/>
            <person name="Ishida T."/>
            <person name="Igarashi K."/>
            <person name="Samejima M."/>
            <person name="Suzuki H."/>
            <person name="Master E."/>
            <person name="Ferreira P."/>
            <person name="Ruiz-Duenas F.J."/>
            <person name="Held B."/>
            <person name="Canessa P."/>
            <person name="Larrondo L.F."/>
            <person name="Schmoll M."/>
            <person name="Druzhinina I.S."/>
            <person name="Kubicek C.P."/>
            <person name="Gaskell J.A."/>
            <person name="Kersten P."/>
            <person name="St John F."/>
            <person name="Glasner J."/>
            <person name="Sabat G."/>
            <person name="Splinter BonDurant S."/>
            <person name="Syed K."/>
            <person name="Yadav J."/>
            <person name="Mgbeahuruike A.C."/>
            <person name="Kovalchuk A."/>
            <person name="Asiegbu F.O."/>
            <person name="Lackner G."/>
            <person name="Hoffmeister D."/>
            <person name="Rencoret J."/>
            <person name="Gutierrez A."/>
            <person name="Sun H."/>
            <person name="Lindquist E."/>
            <person name="Barry K."/>
            <person name="Riley R."/>
            <person name="Grigoriev I.V."/>
            <person name="Henrissat B."/>
            <person name="Kues U."/>
            <person name="Berka R.M."/>
            <person name="Martinez A.T."/>
            <person name="Covert S.F."/>
            <person name="Blanchette R.A."/>
            <person name="Cullen D."/>
        </authorList>
    </citation>
    <scope>NUCLEOTIDE SEQUENCE [LARGE SCALE GENOMIC DNA]</scope>
    <source>
        <strain evidence="1 2">11061_1 CR5-6</strain>
    </source>
</reference>
<dbReference type="HOGENOM" id="CLU_2184908_0_0_1"/>
<dbReference type="Proteomes" id="UP000053257">
    <property type="component" value="Unassembled WGS sequence"/>
</dbReference>
<dbReference type="AlphaFoldDB" id="A0A0C3RT32"/>
<protein>
    <submittedName>
        <fullName evidence="1">Uncharacterized protein</fullName>
    </submittedName>
</protein>
<evidence type="ECO:0000313" key="1">
    <source>
        <dbReference type="EMBL" id="KIP03711.1"/>
    </source>
</evidence>